<gene>
    <name evidence="4" type="ORF">SAMN05421823_106194</name>
</gene>
<dbReference type="SMART" id="SM01007">
    <property type="entry name" value="Aldolase_II"/>
    <property type="match status" value="2"/>
</dbReference>
<dbReference type="Pfam" id="PF00596">
    <property type="entry name" value="Aldolase_II"/>
    <property type="match status" value="2"/>
</dbReference>
<dbReference type="InterPro" id="IPR001303">
    <property type="entry name" value="Aldolase_II/adducin_N"/>
</dbReference>
<dbReference type="EMBL" id="FNFO01000006">
    <property type="protein sequence ID" value="SDL50398.1"/>
    <property type="molecule type" value="Genomic_DNA"/>
</dbReference>
<dbReference type="STRING" id="1075417.SAMN05421823_106194"/>
<dbReference type="PANTHER" id="PTHR22789:SF0">
    <property type="entry name" value="3-OXO-TETRONATE 4-PHOSPHATE DECARBOXYLASE-RELATED"/>
    <property type="match status" value="1"/>
</dbReference>
<proteinExistence type="predicted"/>
<evidence type="ECO:0000313" key="5">
    <source>
        <dbReference type="Proteomes" id="UP000198510"/>
    </source>
</evidence>
<accession>A0A1G9KKT1</accession>
<organism evidence="4 5">
    <name type="scientific">Catalinimonas alkaloidigena</name>
    <dbReference type="NCBI Taxonomy" id="1075417"/>
    <lineage>
        <taxon>Bacteria</taxon>
        <taxon>Pseudomonadati</taxon>
        <taxon>Bacteroidota</taxon>
        <taxon>Cytophagia</taxon>
        <taxon>Cytophagales</taxon>
        <taxon>Catalimonadaceae</taxon>
        <taxon>Catalinimonas</taxon>
    </lineage>
</organism>
<evidence type="ECO:0000259" key="3">
    <source>
        <dbReference type="SMART" id="SM01007"/>
    </source>
</evidence>
<dbReference type="AlphaFoldDB" id="A0A1G9KKT1"/>
<feature type="domain" description="Class II aldolase/adducin N-terminal" evidence="3">
    <location>
        <begin position="10"/>
        <end position="186"/>
    </location>
</feature>
<dbReference type="GO" id="GO:0005829">
    <property type="term" value="C:cytosol"/>
    <property type="evidence" value="ECO:0007669"/>
    <property type="project" value="TreeGrafter"/>
</dbReference>
<protein>
    <submittedName>
        <fullName evidence="4">L-fuculose-phosphate aldolase</fullName>
    </submittedName>
</protein>
<evidence type="ECO:0000256" key="1">
    <source>
        <dbReference type="ARBA" id="ARBA00022723"/>
    </source>
</evidence>
<dbReference type="InterPro" id="IPR050197">
    <property type="entry name" value="Aldolase_class_II_sugar_metab"/>
</dbReference>
<name>A0A1G9KKT1_9BACT</name>
<dbReference type="GO" id="GO:0019323">
    <property type="term" value="P:pentose catabolic process"/>
    <property type="evidence" value="ECO:0007669"/>
    <property type="project" value="TreeGrafter"/>
</dbReference>
<dbReference type="InterPro" id="IPR036409">
    <property type="entry name" value="Aldolase_II/adducin_N_sf"/>
</dbReference>
<feature type="domain" description="Class II aldolase/adducin N-terminal" evidence="3">
    <location>
        <begin position="230"/>
        <end position="403"/>
    </location>
</feature>
<keyword evidence="1" id="KW-0479">Metal-binding</keyword>
<keyword evidence="5" id="KW-1185">Reference proteome</keyword>
<dbReference type="GO" id="GO:0016832">
    <property type="term" value="F:aldehyde-lyase activity"/>
    <property type="evidence" value="ECO:0007669"/>
    <property type="project" value="TreeGrafter"/>
</dbReference>
<sequence>MESHYLPSHIQIARVLRLIYLSGLTTTSGGNISIRGNEGNVWITPSAVDKGDLTEKDIIKVRPDGSTEGLHKPSSELPFHQAIYKMRPDIGAIIHAHPPALVSFSIVRKTPDTSILPQAQYLCGRVGYAPYRLPGSEELGESIAREFEKGSNAVIMENHGTVVGGRNLTEAYARFETLEFCARTQMKAYQIGEPHALSAAQVQAFEDRPSTLAEFDPREEPTETERHIRYHLTNIIHRACQQNLMTSAYGTISARIDDERFLINPTSFDRRQIQVKDLVLIKNGQRERGKLPSRAVQLHQRIYRDHPHVQCIINTQSPNVTAFCVAHQDLDSRTIPESYILMEEIPLLPYDSILDDGATVSKALGPHVPIAFLQNDSVLVTGGSILETFDRLEVAEFTATSLIDSHALGRMVPIEGQELQDLKDKFLNK</sequence>
<dbReference type="OrthoDB" id="9784634at2"/>
<keyword evidence="2" id="KW-0456">Lyase</keyword>
<dbReference type="RefSeq" id="WP_089683941.1">
    <property type="nucleotide sequence ID" value="NZ_FNFO01000006.1"/>
</dbReference>
<evidence type="ECO:0000313" key="4">
    <source>
        <dbReference type="EMBL" id="SDL50398.1"/>
    </source>
</evidence>
<reference evidence="4 5" key="1">
    <citation type="submission" date="2016-10" db="EMBL/GenBank/DDBJ databases">
        <authorList>
            <person name="de Groot N.N."/>
        </authorList>
    </citation>
    <scope>NUCLEOTIDE SEQUENCE [LARGE SCALE GENOMIC DNA]</scope>
    <source>
        <strain evidence="4 5">DSM 25186</strain>
    </source>
</reference>
<dbReference type="SUPFAM" id="SSF53639">
    <property type="entry name" value="AraD/HMP-PK domain-like"/>
    <property type="match status" value="2"/>
</dbReference>
<evidence type="ECO:0000256" key="2">
    <source>
        <dbReference type="ARBA" id="ARBA00023239"/>
    </source>
</evidence>
<dbReference type="GO" id="GO:0046872">
    <property type="term" value="F:metal ion binding"/>
    <property type="evidence" value="ECO:0007669"/>
    <property type="project" value="UniProtKB-KW"/>
</dbReference>
<dbReference type="Proteomes" id="UP000198510">
    <property type="component" value="Unassembled WGS sequence"/>
</dbReference>
<dbReference type="PANTHER" id="PTHR22789">
    <property type="entry name" value="FUCULOSE PHOSPHATE ALDOLASE"/>
    <property type="match status" value="1"/>
</dbReference>
<dbReference type="Gene3D" id="3.40.225.10">
    <property type="entry name" value="Class II aldolase/adducin N-terminal domain"/>
    <property type="match status" value="2"/>
</dbReference>